<feature type="transmembrane region" description="Helical" evidence="1">
    <location>
        <begin position="394"/>
        <end position="416"/>
    </location>
</feature>
<name>A0A0R1RLM5_9LACO</name>
<evidence type="ECO:0000313" key="3">
    <source>
        <dbReference type="Proteomes" id="UP000051697"/>
    </source>
</evidence>
<dbReference type="EMBL" id="AZFE01000003">
    <property type="protein sequence ID" value="KRL57734.1"/>
    <property type="molecule type" value="Genomic_DNA"/>
</dbReference>
<comment type="caution">
    <text evidence="2">The sequence shown here is derived from an EMBL/GenBank/DDBJ whole genome shotgun (WGS) entry which is preliminary data.</text>
</comment>
<sequence>MLTSFLCKNRKQYWQTTINGLANPGIAKLIFVFLIIGIFTKLLIVGKTGEGFVWLGLTLNLHGGSFAVLAFCGTAIFSLGSGVPFAALFAATTVFYVPGVLLGVNPAIMVGTIIGGVFFGDGVSPNSQLTTAVLQMETHSITGKSADLVKMLRQQVKWVCCVAAVTIIYLFLFASKNSTTQSSTILNKFANPAGMWMLIPVIVVAIMCIKTRDIIASLTTGIFVGLFVGIFSGLFSFSDIITLNAKSATVTGIFADGISSMLTISTSTIFLSGSIEIMQKSGVITLFSDWLTSKKFIQTPIGAEIVTGLGMGMVSIFQCGALLPGILLYGDLANRIGHTSKISPERRSYMLVAISMSITGILPINSIFIMGILGQIRSLNAEFSSISVPSANSIFFSTLYCWIMTILCLCWIIFGWGRSFETNPKSNLIEDKVSN</sequence>
<evidence type="ECO:0000313" key="2">
    <source>
        <dbReference type="EMBL" id="KRL57734.1"/>
    </source>
</evidence>
<protein>
    <submittedName>
        <fullName evidence="2">Na+ H+ antiporter NhaC-like protein</fullName>
    </submittedName>
</protein>
<feature type="transmembrane region" description="Helical" evidence="1">
    <location>
        <begin position="26"/>
        <end position="45"/>
    </location>
</feature>
<keyword evidence="1" id="KW-0472">Membrane</keyword>
<dbReference type="Proteomes" id="UP000051697">
    <property type="component" value="Unassembled WGS sequence"/>
</dbReference>
<feature type="transmembrane region" description="Helical" evidence="1">
    <location>
        <begin position="52"/>
        <end position="77"/>
    </location>
</feature>
<proteinExistence type="predicted"/>
<dbReference type="PANTHER" id="PTHR33451">
    <property type="entry name" value="MALATE-2H(+)/NA(+)-LACTATE ANTIPORTER"/>
    <property type="match status" value="1"/>
</dbReference>
<feature type="transmembrane region" description="Helical" evidence="1">
    <location>
        <begin position="193"/>
        <end position="209"/>
    </location>
</feature>
<gene>
    <name evidence="2" type="ORF">FC70_GL000204</name>
</gene>
<reference evidence="2 3" key="1">
    <citation type="journal article" date="2015" name="Genome Announc.">
        <title>Expanding the biotechnology potential of lactobacilli through comparative genomics of 213 strains and associated genera.</title>
        <authorList>
            <person name="Sun Z."/>
            <person name="Harris H.M."/>
            <person name="McCann A."/>
            <person name="Guo C."/>
            <person name="Argimon S."/>
            <person name="Zhang W."/>
            <person name="Yang X."/>
            <person name="Jeffery I.B."/>
            <person name="Cooney J.C."/>
            <person name="Kagawa T.F."/>
            <person name="Liu W."/>
            <person name="Song Y."/>
            <person name="Salvetti E."/>
            <person name="Wrobel A."/>
            <person name="Rasinkangas P."/>
            <person name="Parkhill J."/>
            <person name="Rea M.C."/>
            <person name="O'Sullivan O."/>
            <person name="Ritari J."/>
            <person name="Douillard F.P."/>
            <person name="Paul Ross R."/>
            <person name="Yang R."/>
            <person name="Briner A.E."/>
            <person name="Felis G.E."/>
            <person name="de Vos W.M."/>
            <person name="Barrangou R."/>
            <person name="Klaenhammer T.R."/>
            <person name="Caufield P.W."/>
            <person name="Cui Y."/>
            <person name="Zhang H."/>
            <person name="O'Toole P.W."/>
        </authorList>
    </citation>
    <scope>NUCLEOTIDE SEQUENCE [LARGE SCALE GENOMIC DNA]</scope>
    <source>
        <strain evidence="2 3">DSM 15707</strain>
    </source>
</reference>
<organism evidence="2 3">
    <name type="scientific">Paucilactobacillus oligofermentans DSM 15707 = LMG 22743</name>
    <dbReference type="NCBI Taxonomy" id="1423778"/>
    <lineage>
        <taxon>Bacteria</taxon>
        <taxon>Bacillati</taxon>
        <taxon>Bacillota</taxon>
        <taxon>Bacilli</taxon>
        <taxon>Lactobacillales</taxon>
        <taxon>Lactobacillaceae</taxon>
        <taxon>Paucilactobacillus</taxon>
    </lineage>
</organism>
<dbReference type="PATRIC" id="fig|1423778.4.peg.221"/>
<dbReference type="RefSeq" id="WP_235804060.1">
    <property type="nucleotide sequence ID" value="NZ_AZFE01000003.1"/>
</dbReference>
<dbReference type="AlphaFoldDB" id="A0A0R1RLM5"/>
<feature type="transmembrane region" description="Helical" evidence="1">
    <location>
        <begin position="216"/>
        <end position="237"/>
    </location>
</feature>
<keyword evidence="3" id="KW-1185">Reference proteome</keyword>
<evidence type="ECO:0000256" key="1">
    <source>
        <dbReference type="SAM" id="Phobius"/>
    </source>
</evidence>
<feature type="transmembrane region" description="Helical" evidence="1">
    <location>
        <begin position="156"/>
        <end position="173"/>
    </location>
</feature>
<keyword evidence="1" id="KW-1133">Transmembrane helix</keyword>
<dbReference type="InterPro" id="IPR052180">
    <property type="entry name" value="NhaC_Na-H+_Antiporter"/>
</dbReference>
<dbReference type="PANTHER" id="PTHR33451:SF5">
    <property type="entry name" value="NA+_H+ ANTIPORTER"/>
    <property type="match status" value="1"/>
</dbReference>
<keyword evidence="1" id="KW-0812">Transmembrane</keyword>
<accession>A0A0R1RLM5</accession>
<feature type="transmembrane region" description="Helical" evidence="1">
    <location>
        <begin position="349"/>
        <end position="374"/>
    </location>
</feature>
<feature type="transmembrane region" description="Helical" evidence="1">
    <location>
        <begin position="305"/>
        <end position="329"/>
    </location>
</feature>